<feature type="compositionally biased region" description="Acidic residues" evidence="1">
    <location>
        <begin position="1138"/>
        <end position="1148"/>
    </location>
</feature>
<feature type="compositionally biased region" description="Gly residues" evidence="1">
    <location>
        <begin position="88"/>
        <end position="99"/>
    </location>
</feature>
<feature type="compositionally biased region" description="Pro residues" evidence="1">
    <location>
        <begin position="1072"/>
        <end position="1082"/>
    </location>
</feature>
<accession>A0A8K0UIQ7</accession>
<feature type="compositionally biased region" description="Acidic residues" evidence="1">
    <location>
        <begin position="42"/>
        <end position="57"/>
    </location>
</feature>
<feature type="compositionally biased region" description="Basic residues" evidence="1">
    <location>
        <begin position="781"/>
        <end position="791"/>
    </location>
</feature>
<keyword evidence="3" id="KW-1185">Reference proteome</keyword>
<feature type="compositionally biased region" description="Low complexity" evidence="1">
    <location>
        <begin position="1108"/>
        <end position="1118"/>
    </location>
</feature>
<feature type="compositionally biased region" description="Basic and acidic residues" evidence="1">
    <location>
        <begin position="638"/>
        <end position="661"/>
    </location>
</feature>
<feature type="region of interest" description="Disordered" evidence="1">
    <location>
        <begin position="617"/>
        <end position="662"/>
    </location>
</feature>
<feature type="compositionally biased region" description="Acidic residues" evidence="1">
    <location>
        <begin position="1160"/>
        <end position="1194"/>
    </location>
</feature>
<feature type="region of interest" description="Disordered" evidence="1">
    <location>
        <begin position="1"/>
        <end position="168"/>
    </location>
</feature>
<feature type="region of interest" description="Disordered" evidence="1">
    <location>
        <begin position="219"/>
        <end position="326"/>
    </location>
</feature>
<feature type="region of interest" description="Disordered" evidence="1">
    <location>
        <begin position="779"/>
        <end position="803"/>
    </location>
</feature>
<feature type="compositionally biased region" description="Basic and acidic residues" evidence="1">
    <location>
        <begin position="227"/>
        <end position="238"/>
    </location>
</feature>
<feature type="compositionally biased region" description="Low complexity" evidence="1">
    <location>
        <begin position="283"/>
        <end position="298"/>
    </location>
</feature>
<feature type="compositionally biased region" description="Polar residues" evidence="1">
    <location>
        <begin position="1"/>
        <end position="11"/>
    </location>
</feature>
<feature type="compositionally biased region" description="Low complexity" evidence="1">
    <location>
        <begin position="1083"/>
        <end position="1092"/>
    </location>
</feature>
<protein>
    <submittedName>
        <fullName evidence="2">Uncharacterized protein</fullName>
    </submittedName>
</protein>
<evidence type="ECO:0000256" key="1">
    <source>
        <dbReference type="SAM" id="MobiDB-lite"/>
    </source>
</evidence>
<organism evidence="2 3">
    <name type="scientific">Cristinia sonorae</name>
    <dbReference type="NCBI Taxonomy" id="1940300"/>
    <lineage>
        <taxon>Eukaryota</taxon>
        <taxon>Fungi</taxon>
        <taxon>Dikarya</taxon>
        <taxon>Basidiomycota</taxon>
        <taxon>Agaricomycotina</taxon>
        <taxon>Agaricomycetes</taxon>
        <taxon>Agaricomycetidae</taxon>
        <taxon>Agaricales</taxon>
        <taxon>Pleurotineae</taxon>
        <taxon>Stephanosporaceae</taxon>
        <taxon>Cristinia</taxon>
    </lineage>
</organism>
<name>A0A8K0UIQ7_9AGAR</name>
<gene>
    <name evidence="2" type="ORF">BXZ70DRAFT_1041768</name>
</gene>
<feature type="compositionally biased region" description="Pro residues" evidence="1">
    <location>
        <begin position="1093"/>
        <end position="1102"/>
    </location>
</feature>
<comment type="caution">
    <text evidence="2">The sequence shown here is derived from an EMBL/GenBank/DDBJ whole genome shotgun (WGS) entry which is preliminary data.</text>
</comment>
<dbReference type="EMBL" id="JAEVFJ010000038">
    <property type="protein sequence ID" value="KAH8089858.1"/>
    <property type="molecule type" value="Genomic_DNA"/>
</dbReference>
<evidence type="ECO:0000313" key="2">
    <source>
        <dbReference type="EMBL" id="KAH8089858.1"/>
    </source>
</evidence>
<dbReference type="AlphaFoldDB" id="A0A8K0UIQ7"/>
<feature type="region of interest" description="Disordered" evidence="1">
    <location>
        <begin position="1048"/>
        <end position="1227"/>
    </location>
</feature>
<feature type="compositionally biased region" description="Low complexity" evidence="1">
    <location>
        <begin position="1126"/>
        <end position="1137"/>
    </location>
</feature>
<dbReference type="Proteomes" id="UP000813824">
    <property type="component" value="Unassembled WGS sequence"/>
</dbReference>
<reference evidence="2" key="1">
    <citation type="journal article" date="2021" name="New Phytol.">
        <title>Evolutionary innovations through gain and loss of genes in the ectomycorrhizal Boletales.</title>
        <authorList>
            <person name="Wu G."/>
            <person name="Miyauchi S."/>
            <person name="Morin E."/>
            <person name="Kuo A."/>
            <person name="Drula E."/>
            <person name="Varga T."/>
            <person name="Kohler A."/>
            <person name="Feng B."/>
            <person name="Cao Y."/>
            <person name="Lipzen A."/>
            <person name="Daum C."/>
            <person name="Hundley H."/>
            <person name="Pangilinan J."/>
            <person name="Johnson J."/>
            <person name="Barry K."/>
            <person name="LaButti K."/>
            <person name="Ng V."/>
            <person name="Ahrendt S."/>
            <person name="Min B."/>
            <person name="Choi I.G."/>
            <person name="Park H."/>
            <person name="Plett J.M."/>
            <person name="Magnuson J."/>
            <person name="Spatafora J.W."/>
            <person name="Nagy L.G."/>
            <person name="Henrissat B."/>
            <person name="Grigoriev I.V."/>
            <person name="Yang Z.L."/>
            <person name="Xu J."/>
            <person name="Martin F.M."/>
        </authorList>
    </citation>
    <scope>NUCLEOTIDE SEQUENCE</scope>
    <source>
        <strain evidence="2">KKN 215</strain>
    </source>
</reference>
<proteinExistence type="predicted"/>
<feature type="compositionally biased region" description="Basic and acidic residues" evidence="1">
    <location>
        <begin position="314"/>
        <end position="326"/>
    </location>
</feature>
<evidence type="ECO:0000313" key="3">
    <source>
        <dbReference type="Proteomes" id="UP000813824"/>
    </source>
</evidence>
<feature type="compositionally biased region" description="Basic and acidic residues" evidence="1">
    <location>
        <begin position="118"/>
        <end position="134"/>
    </location>
</feature>
<sequence length="1227" mass="132316">MSQSRATSVPPAQSAPVDPGPAVRRRLASAAPAGPSGAGGDVGEDPGDPMDLDEDDDGKGKGKGKAPDKGGEKKGKKGKKRREDDGDGGAGERAGGSGEQGEDMEVEEVEPEPKKKRAAVEKSEKAKEKAKAAQEDEDVAMAYEGGSDDDEGSSKPSGKRVGKKTTLEDVMAHEKFKRRQALEEEKMKTMAKKARLGMAKFLLTDEAVQPAAAGPGCDGEAGGVFPHGEHRAVRPDPRHCHRREPVAGGPGHVVADVVGEPGRVPDGGVEEEREGEATSGVRGEPPAAGVEGVPAAEAGGDRGPEGAGEEVEGPEVRPGWREGGGRADLPVVKELEEEVKGVLQWLGVFYDEEAGDESLWKFLSQNERKASLPETEMEMTARILESVLNGEDDQWERMRWVYDEWKDKVMEQTGDTTNVKTPRGMLQRMLKRPFYVDPAMILVRFTYFKAHSILRPAVWSKTHQENHPTILSTLLRTFGLGLRFICSPAPVTTRDKSRKVVKVFRRWFGQMLAPAEAREKSEDLAEVDLFVQDVEDHLRDDARNVGKTFNPAPDPNYDICSKEVLEEMERLWLEAMVKEEDGAFNVVKEGAHIAYRGAATEPAGAVVHPAAPVVPAAAATDDAGGGGGGRVPPEDEQTGDRGADVHDGSHDPPHGRGKDSVTDPVGVFSLSLCNRGMVSTVQKANLAITTGILRSIHSDIPLLHRAAFINIPPALSFFFSRSDRTTLKDRLTGAGWASFEADGTFVSAVLENKTKDVVKAEVEALRAFLLGVMSKTSASQKKTKGKGRGKGKGKEEFTPSGLDPQFSSDDVAAHPSVCLLVSSCSSFLMTKTTSNNKRDAEHLAPYVYFVYHAWKNVFLRFLAHDFCVRARNAVRDELSEVLTAFKFDMTVNLAKEGQAQVAALEMKRVYTFVDEHPLAAKTRKASCKPFADVEGKSGEVEDPADEAAAARAERLRPLLTESRQSFNTMLSKLRAVNGAVDIHAEKGRPFYSFVADPLEQLFRGVAIGLAFEDFLEHAGPDEVFVADEQGPYATVNIARTAPHPRFLWTRKTDDSAPPAVAPSNDMSAPAASPVPAPTPAPAPSAAAVAGPSKPTPPSPPAVTPNAQAGPSKPSAKATAARKKRASPSSSSGSSESESSTEEREEEAPAADRHESGNDSQESEEKGDSEDDEMKEDNVVGDDEADADEDEDEEDPSSHSKSRRRRSKRLSRVKSSLPPSEEDEPPEY</sequence>
<feature type="compositionally biased region" description="Acidic residues" evidence="1">
    <location>
        <begin position="100"/>
        <end position="110"/>
    </location>
</feature>
<feature type="compositionally biased region" description="Basic residues" evidence="1">
    <location>
        <begin position="1199"/>
        <end position="1211"/>
    </location>
</feature>